<evidence type="ECO:0000256" key="5">
    <source>
        <dbReference type="ARBA" id="ARBA00022737"/>
    </source>
</evidence>
<dbReference type="Pfam" id="PF17820">
    <property type="entry name" value="PDZ_6"/>
    <property type="match status" value="1"/>
</dbReference>
<feature type="active site" description="Charge relay system" evidence="9">
    <location>
        <position position="235"/>
    </location>
</feature>
<dbReference type="InterPro" id="IPR009003">
    <property type="entry name" value="Peptidase_S1_PA"/>
</dbReference>
<dbReference type="AlphaFoldDB" id="A0A7G9THH3"/>
<evidence type="ECO:0000256" key="1">
    <source>
        <dbReference type="ARBA" id="ARBA00004418"/>
    </source>
</evidence>
<dbReference type="PRINTS" id="PR00834">
    <property type="entry name" value="PROTEASES2C"/>
</dbReference>
<dbReference type="GO" id="GO:0042597">
    <property type="term" value="C:periplasmic space"/>
    <property type="evidence" value="ECO:0007669"/>
    <property type="project" value="UniProtKB-SubCell"/>
</dbReference>
<evidence type="ECO:0000256" key="2">
    <source>
        <dbReference type="ARBA" id="ARBA00010541"/>
    </source>
</evidence>
<dbReference type="EMBL" id="CP060731">
    <property type="protein sequence ID" value="QNN79548.1"/>
    <property type="molecule type" value="Genomic_DNA"/>
</dbReference>
<keyword evidence="7" id="KW-0378">Hydrolase</keyword>
<evidence type="ECO:0000256" key="10">
    <source>
        <dbReference type="PIRSR" id="PIRSR611782-2"/>
    </source>
</evidence>
<feature type="binding site" evidence="10">
    <location>
        <position position="161"/>
    </location>
    <ligand>
        <name>substrate</name>
    </ligand>
</feature>
<comment type="similarity">
    <text evidence="2">Belongs to the peptidase S1C family.</text>
</comment>
<dbReference type="InterPro" id="IPR011782">
    <property type="entry name" value="Pept_S1C_Do"/>
</dbReference>
<dbReference type="InterPro" id="IPR041489">
    <property type="entry name" value="PDZ_6"/>
</dbReference>
<evidence type="ECO:0000259" key="12">
    <source>
        <dbReference type="PROSITE" id="PS50106"/>
    </source>
</evidence>
<name>A0A7G9THH3_PSEMX</name>
<dbReference type="Proteomes" id="UP000515838">
    <property type="component" value="Chromosome"/>
</dbReference>
<dbReference type="PANTHER" id="PTHR22939">
    <property type="entry name" value="SERINE PROTEASE FAMILY S1C HTRA-RELATED"/>
    <property type="match status" value="1"/>
</dbReference>
<sequence length="489" mass="50598">MRPFPTLIALSAAAAFGGFAATGLNDLLQKPANAAPAAAAAVPAAAALPTAVDGQALPSLAPMLKRVTPAVVSVYSRQTVRVASPLGPFGDDPIFRRLLGIPDMPRERVERALGSGVIVDAARGYVLTNHHVVENADGVSVTLSDGRQVEAEFIGSDPDTDVALIRIPSQNLTAVPMANSDQLQVGDFVVAMGNPYGLGQTVTSGIVSAVGRSGIPVAGYQNFIQTDASINPGNSGGALVDLQGRLVGINTASFNPRGSMAGNIGLGFAIPINMARGIMEQLIANDGVVRRGTFGVESQDVDERVARGLGLDLPRGALVTRVYPGSAAAEAGLQPGDVVLAANGQRIDNRAALHNFEGLQPVGTRVALDVRRDGKPLQLNVALKEGARSADGASLDPRLAGATLKEMDESARQAVRGMIRGAQGGVQVGNVARDSRAWNSGLRPGDIIVASSSGEFGDLPGFRASFERKPAQLVLNILRGRGTGRLLMQ</sequence>
<evidence type="ECO:0000313" key="14">
    <source>
        <dbReference type="Proteomes" id="UP000515838"/>
    </source>
</evidence>
<feature type="signal peptide" evidence="11">
    <location>
        <begin position="1"/>
        <end position="20"/>
    </location>
</feature>
<evidence type="ECO:0000256" key="11">
    <source>
        <dbReference type="SAM" id="SignalP"/>
    </source>
</evidence>
<keyword evidence="8" id="KW-0720">Serine protease</keyword>
<feature type="active site" description="Charge relay system" evidence="9">
    <location>
        <position position="131"/>
    </location>
</feature>
<dbReference type="GeneID" id="81469537"/>
<dbReference type="NCBIfam" id="TIGR02037">
    <property type="entry name" value="degP_htrA_DO"/>
    <property type="match status" value="1"/>
</dbReference>
<reference evidence="13 14" key="1">
    <citation type="submission" date="2020-08" db="EMBL/GenBank/DDBJ databases">
        <title>Streptomycin Non-resistant strain, P. mexicana.</title>
        <authorList>
            <person name="Ganesh-Kumar S."/>
            <person name="Zhe T."/>
            <person name="Yu Z."/>
            <person name="Min Y."/>
        </authorList>
    </citation>
    <scope>NUCLEOTIDE SEQUENCE [LARGE SCALE GENOMIC DNA]</scope>
    <source>
        <strain evidence="13 14">GTZY2</strain>
    </source>
</reference>
<keyword evidence="6" id="KW-0574">Periplasm</keyword>
<dbReference type="SMART" id="SM00228">
    <property type="entry name" value="PDZ"/>
    <property type="match status" value="2"/>
</dbReference>
<dbReference type="RefSeq" id="WP_187574619.1">
    <property type="nucleotide sequence ID" value="NZ_CP060731.1"/>
</dbReference>
<keyword evidence="4 11" id="KW-0732">Signal</keyword>
<feature type="domain" description="PDZ" evidence="12">
    <location>
        <begin position="295"/>
        <end position="374"/>
    </location>
</feature>
<dbReference type="PANTHER" id="PTHR22939:SF129">
    <property type="entry name" value="SERINE PROTEASE HTRA2, MITOCHONDRIAL"/>
    <property type="match status" value="1"/>
</dbReference>
<dbReference type="Pfam" id="PF13365">
    <property type="entry name" value="Trypsin_2"/>
    <property type="match status" value="1"/>
</dbReference>
<gene>
    <name evidence="13" type="ORF">IAE60_01085</name>
</gene>
<evidence type="ECO:0000256" key="7">
    <source>
        <dbReference type="ARBA" id="ARBA00022801"/>
    </source>
</evidence>
<keyword evidence="3" id="KW-0645">Protease</keyword>
<feature type="chain" id="PRO_5039282023" evidence="11">
    <location>
        <begin position="21"/>
        <end position="489"/>
    </location>
</feature>
<feature type="binding site" evidence="10">
    <location>
        <position position="131"/>
    </location>
    <ligand>
        <name>substrate</name>
    </ligand>
</feature>
<dbReference type="Gene3D" id="2.40.10.120">
    <property type="match status" value="1"/>
</dbReference>
<dbReference type="GO" id="GO:0004252">
    <property type="term" value="F:serine-type endopeptidase activity"/>
    <property type="evidence" value="ECO:0007669"/>
    <property type="project" value="InterPro"/>
</dbReference>
<accession>A0A7G9THH3</accession>
<protein>
    <submittedName>
        <fullName evidence="13">Do family serine endopeptidase</fullName>
    </submittedName>
</protein>
<evidence type="ECO:0000256" key="8">
    <source>
        <dbReference type="ARBA" id="ARBA00022825"/>
    </source>
</evidence>
<dbReference type="InterPro" id="IPR001940">
    <property type="entry name" value="Peptidase_S1C"/>
</dbReference>
<proteinExistence type="inferred from homology"/>
<dbReference type="GO" id="GO:0006515">
    <property type="term" value="P:protein quality control for misfolded or incompletely synthesized proteins"/>
    <property type="evidence" value="ECO:0007669"/>
    <property type="project" value="TreeGrafter"/>
</dbReference>
<evidence type="ECO:0000256" key="3">
    <source>
        <dbReference type="ARBA" id="ARBA00022670"/>
    </source>
</evidence>
<comment type="subcellular location">
    <subcellularLocation>
        <location evidence="1">Periplasm</location>
    </subcellularLocation>
</comment>
<dbReference type="InterPro" id="IPR036034">
    <property type="entry name" value="PDZ_sf"/>
</dbReference>
<evidence type="ECO:0000256" key="9">
    <source>
        <dbReference type="PIRSR" id="PIRSR611782-1"/>
    </source>
</evidence>
<organism evidence="13 14">
    <name type="scientific">Pseudoxanthomonas mexicana</name>
    <dbReference type="NCBI Taxonomy" id="128785"/>
    <lineage>
        <taxon>Bacteria</taxon>
        <taxon>Pseudomonadati</taxon>
        <taxon>Pseudomonadota</taxon>
        <taxon>Gammaproteobacteria</taxon>
        <taxon>Lysobacterales</taxon>
        <taxon>Lysobacteraceae</taxon>
        <taxon>Pseudoxanthomonas</taxon>
    </lineage>
</organism>
<dbReference type="Gene3D" id="2.30.42.10">
    <property type="match status" value="2"/>
</dbReference>
<dbReference type="PROSITE" id="PS50106">
    <property type="entry name" value="PDZ"/>
    <property type="match status" value="1"/>
</dbReference>
<dbReference type="InterPro" id="IPR001478">
    <property type="entry name" value="PDZ"/>
</dbReference>
<evidence type="ECO:0000256" key="4">
    <source>
        <dbReference type="ARBA" id="ARBA00022729"/>
    </source>
</evidence>
<dbReference type="SUPFAM" id="SSF50156">
    <property type="entry name" value="PDZ domain-like"/>
    <property type="match status" value="2"/>
</dbReference>
<dbReference type="SUPFAM" id="SSF50494">
    <property type="entry name" value="Trypsin-like serine proteases"/>
    <property type="match status" value="1"/>
</dbReference>
<evidence type="ECO:0000256" key="6">
    <source>
        <dbReference type="ARBA" id="ARBA00022764"/>
    </source>
</evidence>
<feature type="binding site" evidence="10">
    <location>
        <begin position="233"/>
        <end position="235"/>
    </location>
    <ligand>
        <name>substrate</name>
    </ligand>
</feature>
<evidence type="ECO:0000313" key="13">
    <source>
        <dbReference type="EMBL" id="QNN79548.1"/>
    </source>
</evidence>
<feature type="active site" description="Charge relay system" evidence="9">
    <location>
        <position position="161"/>
    </location>
</feature>
<keyword evidence="5" id="KW-0677">Repeat</keyword>